<evidence type="ECO:0000259" key="20">
    <source>
        <dbReference type="Pfam" id="PF00122"/>
    </source>
</evidence>
<evidence type="ECO:0000313" key="22">
    <source>
        <dbReference type="Proteomes" id="UP000067523"/>
    </source>
</evidence>
<evidence type="ECO:0000313" key="21">
    <source>
        <dbReference type="EMBL" id="ALS38340.1"/>
    </source>
</evidence>
<reference evidence="22" key="1">
    <citation type="submission" date="2015-12" db="EMBL/GenBank/DDBJ databases">
        <authorList>
            <person name="Lauer A."/>
            <person name="Humrighouse B."/>
            <person name="Loparev V."/>
            <person name="Shewmaker P.L."/>
            <person name="Whitney A.M."/>
            <person name="McLaughlin R.W."/>
        </authorList>
    </citation>
    <scope>NUCLEOTIDE SEQUENCE [LARGE SCALE GENOMIC DNA]</scope>
    <source>
        <strain evidence="22">LMG 26678</strain>
    </source>
</reference>
<accession>A0A0U2VYJ3</accession>
<dbReference type="InterPro" id="IPR001757">
    <property type="entry name" value="P_typ_ATPase"/>
</dbReference>
<dbReference type="Gene3D" id="3.40.1110.10">
    <property type="entry name" value="Calcium-transporting ATPase, cytoplasmic domain N"/>
    <property type="match status" value="1"/>
</dbReference>
<dbReference type="FunFam" id="2.70.150.10:FF:000020">
    <property type="entry name" value="Copper-exporting P-type ATPase A"/>
    <property type="match status" value="1"/>
</dbReference>
<evidence type="ECO:0000256" key="16">
    <source>
        <dbReference type="ARBA" id="ARBA00023065"/>
    </source>
</evidence>
<keyword evidence="16" id="KW-0406">Ion transport</keyword>
<dbReference type="InterPro" id="IPR023214">
    <property type="entry name" value="HAD_sf"/>
</dbReference>
<dbReference type="InterPro" id="IPR059000">
    <property type="entry name" value="ATPase_P-type_domA"/>
</dbReference>
<dbReference type="InterPro" id="IPR008250">
    <property type="entry name" value="ATPase_P-typ_transduc_dom_A_sf"/>
</dbReference>
<dbReference type="GO" id="GO:0005507">
    <property type="term" value="F:copper ion binding"/>
    <property type="evidence" value="ECO:0007669"/>
    <property type="project" value="TreeGrafter"/>
</dbReference>
<feature type="transmembrane region" description="Helical" evidence="19">
    <location>
        <begin position="111"/>
        <end position="131"/>
    </location>
</feature>
<protein>
    <recommendedName>
        <fullName evidence="3">P-type Cu(+) transporter</fullName>
        <ecNumber evidence="3">7.2.2.8</ecNumber>
    </recommendedName>
</protein>
<dbReference type="InterPro" id="IPR023299">
    <property type="entry name" value="ATPase_P-typ_cyto_dom_N"/>
</dbReference>
<name>A0A0U2VYJ3_9ENTE</name>
<dbReference type="InterPro" id="IPR018303">
    <property type="entry name" value="ATPase_P-typ_P_site"/>
</dbReference>
<evidence type="ECO:0000256" key="6">
    <source>
        <dbReference type="ARBA" id="ARBA00022553"/>
    </source>
</evidence>
<feature type="transmembrane region" description="Helical" evidence="19">
    <location>
        <begin position="46"/>
        <end position="65"/>
    </location>
</feature>
<dbReference type="Pfam" id="PF00702">
    <property type="entry name" value="Hydrolase"/>
    <property type="match status" value="1"/>
</dbReference>
<dbReference type="PANTHER" id="PTHR43520">
    <property type="entry name" value="ATP7, ISOFORM B"/>
    <property type="match status" value="1"/>
</dbReference>
<dbReference type="NCBIfam" id="TIGR01511">
    <property type="entry name" value="ATPase-IB1_Cu"/>
    <property type="match status" value="1"/>
</dbReference>
<proteinExistence type="inferred from homology"/>
<evidence type="ECO:0000256" key="4">
    <source>
        <dbReference type="ARBA" id="ARBA00022448"/>
    </source>
</evidence>
<dbReference type="SFLD" id="SFLDS00003">
    <property type="entry name" value="Haloacid_Dehalogenase"/>
    <property type="match status" value="1"/>
</dbReference>
<evidence type="ECO:0000256" key="11">
    <source>
        <dbReference type="ARBA" id="ARBA00022840"/>
    </source>
</evidence>
<dbReference type="PRINTS" id="PR00119">
    <property type="entry name" value="CATATPASE"/>
</dbReference>
<evidence type="ECO:0000256" key="7">
    <source>
        <dbReference type="ARBA" id="ARBA00022692"/>
    </source>
</evidence>
<keyword evidence="10" id="KW-0187">Copper transport</keyword>
<evidence type="ECO:0000256" key="2">
    <source>
        <dbReference type="ARBA" id="ARBA00006024"/>
    </source>
</evidence>
<dbReference type="GO" id="GO:0043682">
    <property type="term" value="F:P-type divalent copper transporter activity"/>
    <property type="evidence" value="ECO:0007669"/>
    <property type="project" value="TreeGrafter"/>
</dbReference>
<evidence type="ECO:0000256" key="8">
    <source>
        <dbReference type="ARBA" id="ARBA00022723"/>
    </source>
</evidence>
<dbReference type="GO" id="GO:0140581">
    <property type="term" value="F:P-type monovalent copper transporter activity"/>
    <property type="evidence" value="ECO:0007669"/>
    <property type="project" value="UniProtKB-EC"/>
</dbReference>
<evidence type="ECO:0000256" key="14">
    <source>
        <dbReference type="ARBA" id="ARBA00022989"/>
    </source>
</evidence>
<dbReference type="SFLD" id="SFLDF00027">
    <property type="entry name" value="p-type_atpase"/>
    <property type="match status" value="1"/>
</dbReference>
<evidence type="ECO:0000256" key="15">
    <source>
        <dbReference type="ARBA" id="ARBA00023008"/>
    </source>
</evidence>
<dbReference type="GO" id="GO:0055070">
    <property type="term" value="P:copper ion homeostasis"/>
    <property type="evidence" value="ECO:0007669"/>
    <property type="project" value="TreeGrafter"/>
</dbReference>
<dbReference type="RefSeq" id="WP_208927903.1">
    <property type="nucleotide sequence ID" value="NZ_CP013655.1"/>
</dbReference>
<feature type="transmembrane region" description="Helical" evidence="19">
    <location>
        <begin position="636"/>
        <end position="659"/>
    </location>
</feature>
<evidence type="ECO:0000256" key="12">
    <source>
        <dbReference type="ARBA" id="ARBA00022842"/>
    </source>
</evidence>
<dbReference type="GO" id="GO:0005886">
    <property type="term" value="C:plasma membrane"/>
    <property type="evidence" value="ECO:0007669"/>
    <property type="project" value="UniProtKB-SubCell"/>
</dbReference>
<keyword evidence="7 19" id="KW-0812">Transmembrane</keyword>
<keyword evidence="4" id="KW-0813">Transport</keyword>
<keyword evidence="6" id="KW-0597">Phosphoprotein</keyword>
<keyword evidence="8 19" id="KW-0479">Metal-binding</keyword>
<dbReference type="SUPFAM" id="SSF81653">
    <property type="entry name" value="Calcium ATPase, transduction domain A"/>
    <property type="match status" value="1"/>
</dbReference>
<dbReference type="Gene3D" id="3.40.50.1000">
    <property type="entry name" value="HAD superfamily/HAD-like"/>
    <property type="match status" value="1"/>
</dbReference>
<feature type="transmembrane region" description="Helical" evidence="19">
    <location>
        <begin position="298"/>
        <end position="317"/>
    </location>
</feature>
<evidence type="ECO:0000256" key="1">
    <source>
        <dbReference type="ARBA" id="ARBA00004651"/>
    </source>
</evidence>
<gene>
    <name evidence="21" type="ORF">ATZ35_14655</name>
</gene>
<dbReference type="InterPro" id="IPR027256">
    <property type="entry name" value="P-typ_ATPase_IB"/>
</dbReference>
<dbReference type="PANTHER" id="PTHR43520:SF5">
    <property type="entry name" value="CATION-TRANSPORTING P-TYPE ATPASE-RELATED"/>
    <property type="match status" value="1"/>
</dbReference>
<dbReference type="Pfam" id="PF00122">
    <property type="entry name" value="E1-E2_ATPase"/>
    <property type="match status" value="1"/>
</dbReference>
<evidence type="ECO:0000256" key="19">
    <source>
        <dbReference type="RuleBase" id="RU362081"/>
    </source>
</evidence>
<organism evidence="21 22">
    <name type="scientific">Enterococcus rotai</name>
    <dbReference type="NCBI Taxonomy" id="118060"/>
    <lineage>
        <taxon>Bacteria</taxon>
        <taxon>Bacillati</taxon>
        <taxon>Bacillota</taxon>
        <taxon>Bacilli</taxon>
        <taxon>Lactobacillales</taxon>
        <taxon>Enterococcaceae</taxon>
        <taxon>Enterococcus</taxon>
    </lineage>
</organism>
<evidence type="ECO:0000256" key="17">
    <source>
        <dbReference type="ARBA" id="ARBA00023136"/>
    </source>
</evidence>
<evidence type="ECO:0000256" key="9">
    <source>
        <dbReference type="ARBA" id="ARBA00022741"/>
    </source>
</evidence>
<keyword evidence="17 19" id="KW-0472">Membrane</keyword>
<feature type="transmembrane region" description="Helical" evidence="19">
    <location>
        <begin position="665"/>
        <end position="684"/>
    </location>
</feature>
<dbReference type="KEGG" id="erx:ATZ35_14655"/>
<dbReference type="STRING" id="118060.ATZ35_14655"/>
<dbReference type="Gene3D" id="2.70.150.10">
    <property type="entry name" value="Calcium-transporting ATPase, cytoplasmic transduction domain A"/>
    <property type="match status" value="1"/>
</dbReference>
<keyword evidence="9 19" id="KW-0547">Nucleotide-binding</keyword>
<feature type="domain" description="P-type ATPase A" evidence="20">
    <location>
        <begin position="177"/>
        <end position="278"/>
    </location>
</feature>
<dbReference type="PROSITE" id="PS00154">
    <property type="entry name" value="ATPASE_E1_E2"/>
    <property type="match status" value="1"/>
</dbReference>
<feature type="transmembrane region" description="Helical" evidence="19">
    <location>
        <begin position="71"/>
        <end position="90"/>
    </location>
</feature>
<comment type="similarity">
    <text evidence="2 19">Belongs to the cation transport ATPase (P-type) (TC 3.A.3) family. Type IB subfamily.</text>
</comment>
<dbReference type="EC" id="7.2.2.8" evidence="3"/>
<dbReference type="GO" id="GO:0016887">
    <property type="term" value="F:ATP hydrolysis activity"/>
    <property type="evidence" value="ECO:0007669"/>
    <property type="project" value="InterPro"/>
</dbReference>
<dbReference type="GO" id="GO:0005524">
    <property type="term" value="F:ATP binding"/>
    <property type="evidence" value="ECO:0007669"/>
    <property type="project" value="UniProtKB-UniRule"/>
</dbReference>
<dbReference type="CDD" id="cd07552">
    <property type="entry name" value="P-type_ATPase_Cu-like"/>
    <property type="match status" value="1"/>
</dbReference>
<dbReference type="SFLD" id="SFLDG00002">
    <property type="entry name" value="C1.7:_P-type_atpase_like"/>
    <property type="match status" value="1"/>
</dbReference>
<keyword evidence="13" id="KW-1278">Translocase</keyword>
<comment type="catalytic activity">
    <reaction evidence="18">
        <text>Cu(+)(in) + ATP + H2O = Cu(+)(out) + ADP + phosphate + H(+)</text>
        <dbReference type="Rhea" id="RHEA:25792"/>
        <dbReference type="ChEBI" id="CHEBI:15377"/>
        <dbReference type="ChEBI" id="CHEBI:15378"/>
        <dbReference type="ChEBI" id="CHEBI:30616"/>
        <dbReference type="ChEBI" id="CHEBI:43474"/>
        <dbReference type="ChEBI" id="CHEBI:49552"/>
        <dbReference type="ChEBI" id="CHEBI:456216"/>
        <dbReference type="EC" id="7.2.2.8"/>
    </reaction>
</comment>
<evidence type="ECO:0000256" key="10">
    <source>
        <dbReference type="ARBA" id="ARBA00022796"/>
    </source>
</evidence>
<dbReference type="InterPro" id="IPR044492">
    <property type="entry name" value="P_typ_ATPase_HD_dom"/>
</dbReference>
<dbReference type="EMBL" id="CP013655">
    <property type="protein sequence ID" value="ALS38340.1"/>
    <property type="molecule type" value="Genomic_DNA"/>
</dbReference>
<evidence type="ECO:0000256" key="18">
    <source>
        <dbReference type="ARBA" id="ARBA00049289"/>
    </source>
</evidence>
<dbReference type="NCBIfam" id="TIGR01525">
    <property type="entry name" value="ATPase-IB_hvy"/>
    <property type="match status" value="1"/>
</dbReference>
<keyword evidence="12" id="KW-0460">Magnesium</keyword>
<dbReference type="InterPro" id="IPR036412">
    <property type="entry name" value="HAD-like_sf"/>
</dbReference>
<keyword evidence="5 19" id="KW-1003">Cell membrane</keyword>
<keyword evidence="11 19" id="KW-0067">ATP-binding</keyword>
<dbReference type="AlphaFoldDB" id="A0A0U2VYJ3"/>
<feature type="transmembrane region" description="Helical" evidence="19">
    <location>
        <begin position="329"/>
        <end position="349"/>
    </location>
</feature>
<evidence type="ECO:0000256" key="3">
    <source>
        <dbReference type="ARBA" id="ARBA00012517"/>
    </source>
</evidence>
<feature type="transmembrane region" description="Helical" evidence="19">
    <location>
        <begin position="143"/>
        <end position="160"/>
    </location>
</feature>
<comment type="subcellular location">
    <subcellularLocation>
        <location evidence="1">Cell membrane</location>
        <topology evidence="1">Multi-pass membrane protein</topology>
    </subcellularLocation>
</comment>
<evidence type="ECO:0000256" key="13">
    <source>
        <dbReference type="ARBA" id="ARBA00022967"/>
    </source>
</evidence>
<keyword evidence="22" id="KW-1185">Reference proteome</keyword>
<keyword evidence="15" id="KW-0186">Copper</keyword>
<dbReference type="SUPFAM" id="SSF56784">
    <property type="entry name" value="HAD-like"/>
    <property type="match status" value="1"/>
</dbReference>
<dbReference type="PRINTS" id="PR00120">
    <property type="entry name" value="HATPASE"/>
</dbReference>
<evidence type="ECO:0000256" key="5">
    <source>
        <dbReference type="ARBA" id="ARBA00022475"/>
    </source>
</evidence>
<keyword evidence="14 19" id="KW-1133">Transmembrane helix</keyword>
<dbReference type="NCBIfam" id="TIGR01494">
    <property type="entry name" value="ATPase_P-type"/>
    <property type="match status" value="1"/>
</dbReference>
<dbReference type="InterPro" id="IPR023298">
    <property type="entry name" value="ATPase_P-typ_TM_dom_sf"/>
</dbReference>
<dbReference type="SUPFAM" id="SSF81665">
    <property type="entry name" value="Calcium ATPase, transmembrane domain M"/>
    <property type="match status" value="1"/>
</dbReference>
<sequence>MNHKEEKHMNHQAHQMEGMDHGAMHGDNQMSGMDHTMHMGNFKQKFWFSLVLAIPIIFLSPMMGVDLPFQFTFLGSDWLVLILASILFFYGGEPFLSGAKMELKQKSPAMMTLIAMGISVSYFYSIYAFIMNKMMPQNHVMDFFWELATLIVIMLLGHWVEMNAVSNASDALQKMAELLPDKVKRLNKDGTEEEVSLKQVQENDHLVVRAGDKIPADGVIIKGSTSVDESMVTGESKTVTKNEKDKVIGGAVNGSGTIEIIVTGTGETGYLSKVMEMVKKAQTEKSKLESLSDRVAKWLFYIALGAGLLAFIIWWMVDKDISIAFERMVTVFIIACPHALGLAIPLVIARSTSIAAKHGLLLKNRNALEQANDIRYIMLDKTGTLTEGKFTVTGVEMIDPDTTQEEALKVIGALENNANHPLAIGIMNYLAEKKISPYKAENLQSLAGIGLTGVVNGKNVKIVNEKEVEHLAFSFDESMKRQYQEQGNTLSYLIIDKKLVAMIALGDIVKPEAKQFITDLKAQGIVPVMLTGDNKVAAESVAHYLGIDDYHGELLPEDKEKIIQTYTAKGEKVMMVGDGINDAPSLVRATIGVAIGAGTDVAIDSADVVLTDSDPKDILRFLDLAKQTRRKMIQNLWWGAGYNIIAIPLAAGILAPWGILLNPAVGAILMSLSTVIVAANAMTLRIHN</sequence>
<dbReference type="Proteomes" id="UP000067523">
    <property type="component" value="Chromosome"/>
</dbReference>